<evidence type="ECO:0000313" key="2">
    <source>
        <dbReference type="Proteomes" id="UP000199766"/>
    </source>
</evidence>
<gene>
    <name evidence="1" type="ORF">SAMN02982919_01427</name>
</gene>
<sequence length="170" mass="19307">MPTVSANTKTLQLRLKDKHAKVLHQMEREVNQVWSHINEVPVKAACLFHSKPKYLSYGLQKCTAGYSRSGGISVGSGTVQRVYVEYVTRRKQFKKRQLNWCVSNPDYSLGWIPFKDGHIHFASQKLSLLGNYALSKYKLRGSSFRQDRRGIGASMSLDVNHPPPEITESL</sequence>
<keyword evidence="2" id="KW-1185">Reference proteome</keyword>
<accession>A0A1H9K390</accession>
<dbReference type="STRING" id="180197.SAMN02982919_01427"/>
<proteinExistence type="predicted"/>
<dbReference type="AlphaFoldDB" id="A0A1H9K390"/>
<reference evidence="1 2" key="1">
    <citation type="submission" date="2016-10" db="EMBL/GenBank/DDBJ databases">
        <authorList>
            <person name="de Groot N.N."/>
        </authorList>
    </citation>
    <scope>NUCLEOTIDE SEQUENCE [LARGE SCALE GENOMIC DNA]</scope>
    <source>
        <strain evidence="1 2">ATCC 35958</strain>
    </source>
</reference>
<protein>
    <recommendedName>
        <fullName evidence="3">Transposase</fullName>
    </recommendedName>
</protein>
<dbReference type="EMBL" id="FOGD01000003">
    <property type="protein sequence ID" value="SEQ93393.1"/>
    <property type="molecule type" value="Genomic_DNA"/>
</dbReference>
<evidence type="ECO:0008006" key="3">
    <source>
        <dbReference type="Google" id="ProtNLM"/>
    </source>
</evidence>
<organism evidence="1 2">
    <name type="scientific">Giesbergeria anulus</name>
    <dbReference type="NCBI Taxonomy" id="180197"/>
    <lineage>
        <taxon>Bacteria</taxon>
        <taxon>Pseudomonadati</taxon>
        <taxon>Pseudomonadota</taxon>
        <taxon>Betaproteobacteria</taxon>
        <taxon>Burkholderiales</taxon>
        <taxon>Comamonadaceae</taxon>
        <taxon>Giesbergeria</taxon>
    </lineage>
</organism>
<name>A0A1H9K390_9BURK</name>
<dbReference type="Proteomes" id="UP000199766">
    <property type="component" value="Unassembled WGS sequence"/>
</dbReference>
<evidence type="ECO:0000313" key="1">
    <source>
        <dbReference type="EMBL" id="SEQ93393.1"/>
    </source>
</evidence>